<evidence type="ECO:0000256" key="4">
    <source>
        <dbReference type="ARBA" id="ARBA00022741"/>
    </source>
</evidence>
<dbReference type="SUPFAM" id="SSF56112">
    <property type="entry name" value="Protein kinase-like (PK-like)"/>
    <property type="match status" value="1"/>
</dbReference>
<dbReference type="InterPro" id="IPR017441">
    <property type="entry name" value="Protein_kinase_ATP_BS"/>
</dbReference>
<keyword evidence="2" id="KW-0723">Serine/threonine-protein kinase</keyword>
<dbReference type="SMART" id="SM00220">
    <property type="entry name" value="S_TKc"/>
    <property type="match status" value="1"/>
</dbReference>
<organism evidence="12 13">
    <name type="scientific">Tritrichomonas musculus</name>
    <dbReference type="NCBI Taxonomy" id="1915356"/>
    <lineage>
        <taxon>Eukaryota</taxon>
        <taxon>Metamonada</taxon>
        <taxon>Parabasalia</taxon>
        <taxon>Tritrichomonadida</taxon>
        <taxon>Tritrichomonadidae</taxon>
        <taxon>Tritrichomonas</taxon>
    </lineage>
</organism>
<dbReference type="InterPro" id="IPR050236">
    <property type="entry name" value="Ser_Thr_kinase_AGC"/>
</dbReference>
<dbReference type="SMART" id="SM00133">
    <property type="entry name" value="S_TK_X"/>
    <property type="match status" value="1"/>
</dbReference>
<keyword evidence="4 9" id="KW-0547">Nucleotide-binding</keyword>
<dbReference type="InterPro" id="IPR008271">
    <property type="entry name" value="Ser/Thr_kinase_AS"/>
</dbReference>
<reference evidence="12 13" key="1">
    <citation type="submission" date="2024-04" db="EMBL/GenBank/DDBJ databases">
        <title>Tritrichomonas musculus Genome.</title>
        <authorList>
            <person name="Alves-Ferreira E."/>
            <person name="Grigg M."/>
            <person name="Lorenzi H."/>
            <person name="Galac M."/>
        </authorList>
    </citation>
    <scope>NUCLEOTIDE SEQUENCE [LARGE SCALE GENOMIC DNA]</scope>
    <source>
        <strain evidence="12 13">EAF2021</strain>
    </source>
</reference>
<dbReference type="CDD" id="cd05573">
    <property type="entry name" value="STKc_ROCK_NDR_like"/>
    <property type="match status" value="1"/>
</dbReference>
<dbReference type="PROSITE" id="PS50011">
    <property type="entry name" value="PROTEIN_KINASE_DOM"/>
    <property type="match status" value="1"/>
</dbReference>
<evidence type="ECO:0000313" key="12">
    <source>
        <dbReference type="EMBL" id="KAK8871030.1"/>
    </source>
</evidence>
<evidence type="ECO:0000256" key="6">
    <source>
        <dbReference type="ARBA" id="ARBA00022840"/>
    </source>
</evidence>
<evidence type="ECO:0000256" key="2">
    <source>
        <dbReference type="ARBA" id="ARBA00022527"/>
    </source>
</evidence>
<comment type="catalytic activity">
    <reaction evidence="8">
        <text>L-seryl-[protein] + ATP = O-phospho-L-seryl-[protein] + ADP + H(+)</text>
        <dbReference type="Rhea" id="RHEA:17989"/>
        <dbReference type="Rhea" id="RHEA-COMP:9863"/>
        <dbReference type="Rhea" id="RHEA-COMP:11604"/>
        <dbReference type="ChEBI" id="CHEBI:15378"/>
        <dbReference type="ChEBI" id="CHEBI:29999"/>
        <dbReference type="ChEBI" id="CHEBI:30616"/>
        <dbReference type="ChEBI" id="CHEBI:83421"/>
        <dbReference type="ChEBI" id="CHEBI:456216"/>
        <dbReference type="EC" id="2.7.11.1"/>
    </reaction>
</comment>
<sequence>MEGFKLISSKSEGTLPQPLSILQDETHVTRPLSPLTQAKTEIAKHLLEQRFQNFFNETEKCRQRHREFKNNLQKGGYTKKEKKNLKTQFAQAESNLKRVHRRTLHVDQFIKIKLIGQGAFGDVWAVKGIEDNKVYAMKVLKKSEVVSKNQIINILAERDILIQPDNPWSVQLYYSFTDAQHLYYVMEFLPGGDLMNLLIKKGIFTETETQFFIAETLMAINSFHKNGYIHRDIKPDNLLLTKDGHIRLIDFGLSTKKDRNADPLIKLIDEHPEAFQNLGDDNDNSSRRKRSRVHSLVGTTDYMAPEVFLGQAYTQKVDFWSIGAIMYEMLFGCPPFVADNVRETAFKIVRWRQTLEFPSEPAVSQDAIDLIQNLLCDVEHRLDFDSIINHPFFTGIDWNKLHEMQSPYIPPIKDELDMSNFDDFMPRPEDIMVSSNQENTNGNKLHRRNTLSNLPSEVDELVGITFMGFQYNKKATNLSLDEFFPPGPIKKTKKRSKSSKFGK</sequence>
<dbReference type="Gene3D" id="1.10.510.10">
    <property type="entry name" value="Transferase(Phosphotransferase) domain 1"/>
    <property type="match status" value="1"/>
</dbReference>
<dbReference type="GO" id="GO:0016301">
    <property type="term" value="F:kinase activity"/>
    <property type="evidence" value="ECO:0007669"/>
    <property type="project" value="UniProtKB-KW"/>
</dbReference>
<evidence type="ECO:0000256" key="9">
    <source>
        <dbReference type="PROSITE-ProRule" id="PRU10141"/>
    </source>
</evidence>
<evidence type="ECO:0000256" key="7">
    <source>
        <dbReference type="ARBA" id="ARBA00047899"/>
    </source>
</evidence>
<dbReference type="EMBL" id="JAPFFF010000014">
    <property type="protein sequence ID" value="KAK8871030.1"/>
    <property type="molecule type" value="Genomic_DNA"/>
</dbReference>
<evidence type="ECO:0000256" key="3">
    <source>
        <dbReference type="ARBA" id="ARBA00022679"/>
    </source>
</evidence>
<dbReference type="InterPro" id="IPR000961">
    <property type="entry name" value="AGC-kinase_C"/>
</dbReference>
<dbReference type="InterPro" id="IPR011009">
    <property type="entry name" value="Kinase-like_dom_sf"/>
</dbReference>
<dbReference type="PROSITE" id="PS00108">
    <property type="entry name" value="PROTEIN_KINASE_ST"/>
    <property type="match status" value="1"/>
</dbReference>
<gene>
    <name evidence="12" type="ORF">M9Y10_008943</name>
</gene>
<keyword evidence="13" id="KW-1185">Reference proteome</keyword>
<dbReference type="Proteomes" id="UP001470230">
    <property type="component" value="Unassembled WGS sequence"/>
</dbReference>
<keyword evidence="6 9" id="KW-0067">ATP-binding</keyword>
<proteinExistence type="predicted"/>
<feature type="domain" description="AGC-kinase C-terminal" evidence="11">
    <location>
        <begin position="394"/>
        <end position="481"/>
    </location>
</feature>
<comment type="caution">
    <text evidence="12">The sequence shown here is derived from an EMBL/GenBank/DDBJ whole genome shotgun (WGS) entry which is preliminary data.</text>
</comment>
<dbReference type="Pfam" id="PF00069">
    <property type="entry name" value="Pkinase"/>
    <property type="match status" value="1"/>
</dbReference>
<dbReference type="EC" id="2.7.11.1" evidence="1"/>
<evidence type="ECO:0000256" key="8">
    <source>
        <dbReference type="ARBA" id="ARBA00048679"/>
    </source>
</evidence>
<keyword evidence="5 12" id="KW-0418">Kinase</keyword>
<evidence type="ECO:0000313" key="13">
    <source>
        <dbReference type="Proteomes" id="UP001470230"/>
    </source>
</evidence>
<dbReference type="PROSITE" id="PS51285">
    <property type="entry name" value="AGC_KINASE_CTER"/>
    <property type="match status" value="1"/>
</dbReference>
<dbReference type="Gene3D" id="3.30.200.20">
    <property type="entry name" value="Phosphorylase Kinase, domain 1"/>
    <property type="match status" value="1"/>
</dbReference>
<dbReference type="PANTHER" id="PTHR24356:SF184">
    <property type="entry name" value="SERINE_THREONINE-PROTEIN KINASE TRICORNERED"/>
    <property type="match status" value="1"/>
</dbReference>
<accession>A0ABR2J210</accession>
<dbReference type="InterPro" id="IPR000719">
    <property type="entry name" value="Prot_kinase_dom"/>
</dbReference>
<evidence type="ECO:0000259" key="11">
    <source>
        <dbReference type="PROSITE" id="PS51285"/>
    </source>
</evidence>
<keyword evidence="3" id="KW-0808">Transferase</keyword>
<comment type="catalytic activity">
    <reaction evidence="7">
        <text>L-threonyl-[protein] + ATP = O-phospho-L-threonyl-[protein] + ADP + H(+)</text>
        <dbReference type="Rhea" id="RHEA:46608"/>
        <dbReference type="Rhea" id="RHEA-COMP:11060"/>
        <dbReference type="Rhea" id="RHEA-COMP:11605"/>
        <dbReference type="ChEBI" id="CHEBI:15378"/>
        <dbReference type="ChEBI" id="CHEBI:30013"/>
        <dbReference type="ChEBI" id="CHEBI:30616"/>
        <dbReference type="ChEBI" id="CHEBI:61977"/>
        <dbReference type="ChEBI" id="CHEBI:456216"/>
        <dbReference type="EC" id="2.7.11.1"/>
    </reaction>
</comment>
<dbReference type="PANTHER" id="PTHR24356">
    <property type="entry name" value="SERINE/THREONINE-PROTEIN KINASE"/>
    <property type="match status" value="1"/>
</dbReference>
<dbReference type="PROSITE" id="PS00107">
    <property type="entry name" value="PROTEIN_KINASE_ATP"/>
    <property type="match status" value="1"/>
</dbReference>
<evidence type="ECO:0000259" key="10">
    <source>
        <dbReference type="PROSITE" id="PS50011"/>
    </source>
</evidence>
<name>A0ABR2J210_9EUKA</name>
<protein>
    <recommendedName>
        <fullName evidence="1">non-specific serine/threonine protein kinase</fullName>
        <ecNumber evidence="1">2.7.11.1</ecNumber>
    </recommendedName>
</protein>
<feature type="binding site" evidence="9">
    <location>
        <position position="138"/>
    </location>
    <ligand>
        <name>ATP</name>
        <dbReference type="ChEBI" id="CHEBI:30616"/>
    </ligand>
</feature>
<evidence type="ECO:0000256" key="5">
    <source>
        <dbReference type="ARBA" id="ARBA00022777"/>
    </source>
</evidence>
<feature type="domain" description="Protein kinase" evidence="10">
    <location>
        <begin position="109"/>
        <end position="393"/>
    </location>
</feature>
<evidence type="ECO:0000256" key="1">
    <source>
        <dbReference type="ARBA" id="ARBA00012513"/>
    </source>
</evidence>